<keyword evidence="6" id="KW-0812">Transmembrane</keyword>
<evidence type="ECO:0000256" key="7">
    <source>
        <dbReference type="ARBA" id="ARBA00022729"/>
    </source>
</evidence>
<evidence type="ECO:0000256" key="2">
    <source>
        <dbReference type="ARBA" id="ARBA00008064"/>
    </source>
</evidence>
<feature type="domain" description="PapC N-terminal" evidence="11">
    <location>
        <begin position="39"/>
        <end position="177"/>
    </location>
</feature>
<keyword evidence="5" id="KW-1029">Fimbrium biogenesis</keyword>
<dbReference type="Gene3D" id="3.10.20.410">
    <property type="match status" value="1"/>
</dbReference>
<evidence type="ECO:0000256" key="5">
    <source>
        <dbReference type="ARBA" id="ARBA00022558"/>
    </source>
</evidence>
<gene>
    <name evidence="12" type="ORF">CQW29_09075</name>
</gene>
<evidence type="ECO:0000259" key="10">
    <source>
        <dbReference type="Pfam" id="PF13953"/>
    </source>
</evidence>
<dbReference type="PANTHER" id="PTHR30451">
    <property type="entry name" value="OUTER MEMBRANE USHER PROTEIN"/>
    <property type="match status" value="1"/>
</dbReference>
<keyword evidence="7" id="KW-0732">Signal</keyword>
<keyword evidence="8" id="KW-0472">Membrane</keyword>
<dbReference type="Gene3D" id="2.60.40.2610">
    <property type="entry name" value="Outer membrane usher protein FimD, plug domain"/>
    <property type="match status" value="1"/>
</dbReference>
<dbReference type="EMBL" id="PDET01000005">
    <property type="protein sequence ID" value="PRD15703.1"/>
    <property type="molecule type" value="Genomic_DNA"/>
</dbReference>
<dbReference type="Proteomes" id="UP000239181">
    <property type="component" value="Unassembled WGS sequence"/>
</dbReference>
<dbReference type="InterPro" id="IPR042186">
    <property type="entry name" value="FimD_plug_dom"/>
</dbReference>
<evidence type="ECO:0000256" key="6">
    <source>
        <dbReference type="ARBA" id="ARBA00022692"/>
    </source>
</evidence>
<dbReference type="FunFam" id="2.60.40.3110:FF:000001">
    <property type="entry name" value="Putative fimbrial outer membrane usher"/>
    <property type="match status" value="1"/>
</dbReference>
<keyword evidence="3" id="KW-0813">Transport</keyword>
<keyword evidence="13" id="KW-1185">Reference proteome</keyword>
<comment type="caution">
    <text evidence="12">The sequence shown here is derived from an EMBL/GenBank/DDBJ whole genome shotgun (WGS) entry which is preliminary data.</text>
</comment>
<reference evidence="12 13" key="1">
    <citation type="submission" date="2017-10" db="EMBL/GenBank/DDBJ databases">
        <title>Draft genome of two endophytic bacteria isolated from 'guarana' Paullinia cupana (Mart.) Ducke.</title>
        <authorList>
            <person name="Siqueira K.A."/>
            <person name="Liotti R.G."/>
            <person name="Mendes T.A."/>
            <person name="Soares M.A."/>
        </authorList>
    </citation>
    <scope>NUCLEOTIDE SEQUENCE [LARGE SCALE GENOMIC DNA]</scope>
    <source>
        <strain evidence="12 13">342</strain>
    </source>
</reference>
<evidence type="ECO:0000256" key="9">
    <source>
        <dbReference type="ARBA" id="ARBA00023237"/>
    </source>
</evidence>
<dbReference type="SUPFAM" id="SSF141729">
    <property type="entry name" value="FimD N-terminal domain-like"/>
    <property type="match status" value="1"/>
</dbReference>
<evidence type="ECO:0000256" key="8">
    <source>
        <dbReference type="ARBA" id="ARBA00023136"/>
    </source>
</evidence>
<dbReference type="InterPro" id="IPR000015">
    <property type="entry name" value="Fimb_usher"/>
</dbReference>
<organism evidence="12 13">
    <name type="scientific">Pantoea coffeiphila</name>
    <dbReference type="NCBI Taxonomy" id="1465635"/>
    <lineage>
        <taxon>Bacteria</taxon>
        <taxon>Pseudomonadati</taxon>
        <taxon>Pseudomonadota</taxon>
        <taxon>Gammaproteobacteria</taxon>
        <taxon>Enterobacterales</taxon>
        <taxon>Erwiniaceae</taxon>
        <taxon>Pantoea</taxon>
    </lineage>
</organism>
<evidence type="ECO:0000259" key="11">
    <source>
        <dbReference type="Pfam" id="PF13954"/>
    </source>
</evidence>
<evidence type="ECO:0000313" key="12">
    <source>
        <dbReference type="EMBL" id="PRD15703.1"/>
    </source>
</evidence>
<dbReference type="InterPro" id="IPR025949">
    <property type="entry name" value="PapC-like_C"/>
</dbReference>
<name>A0A2S9ID35_9GAMM</name>
<evidence type="ECO:0000256" key="3">
    <source>
        <dbReference type="ARBA" id="ARBA00022448"/>
    </source>
</evidence>
<evidence type="ECO:0000313" key="13">
    <source>
        <dbReference type="Proteomes" id="UP000239181"/>
    </source>
</evidence>
<accession>A0A2S9ID35</accession>
<dbReference type="InterPro" id="IPR037224">
    <property type="entry name" value="PapC_N_sf"/>
</dbReference>
<dbReference type="PANTHER" id="PTHR30451:SF21">
    <property type="entry name" value="FIMBRIAL USHER DOMAIN-CONTAINING PROTEIN YDET-RELATED"/>
    <property type="match status" value="1"/>
</dbReference>
<dbReference type="Pfam" id="PF13954">
    <property type="entry name" value="PapC_N"/>
    <property type="match status" value="1"/>
</dbReference>
<dbReference type="AlphaFoldDB" id="A0A2S9ID35"/>
<dbReference type="Pfam" id="PF13953">
    <property type="entry name" value="PapC_C"/>
    <property type="match status" value="1"/>
</dbReference>
<keyword evidence="9" id="KW-0998">Cell outer membrane</keyword>
<comment type="subcellular location">
    <subcellularLocation>
        <location evidence="1">Cell outer membrane</location>
        <topology evidence="1">Multi-pass membrane protein</topology>
    </subcellularLocation>
</comment>
<dbReference type="GO" id="GO:0009297">
    <property type="term" value="P:pilus assembly"/>
    <property type="evidence" value="ECO:0007669"/>
    <property type="project" value="InterPro"/>
</dbReference>
<dbReference type="OrthoDB" id="6554712at2"/>
<protein>
    <submittedName>
        <fullName evidence="12">Fimbrial protein</fullName>
    </submittedName>
</protein>
<evidence type="ECO:0000256" key="4">
    <source>
        <dbReference type="ARBA" id="ARBA00022452"/>
    </source>
</evidence>
<comment type="similarity">
    <text evidence="2">Belongs to the fimbrial export usher family.</text>
</comment>
<dbReference type="InterPro" id="IPR043142">
    <property type="entry name" value="PapC-like_C_sf"/>
</dbReference>
<evidence type="ECO:0000256" key="1">
    <source>
        <dbReference type="ARBA" id="ARBA00004571"/>
    </source>
</evidence>
<feature type="domain" description="PapC-like C-terminal" evidence="10">
    <location>
        <begin position="781"/>
        <end position="840"/>
    </location>
</feature>
<proteinExistence type="inferred from homology"/>
<dbReference type="Pfam" id="PF00577">
    <property type="entry name" value="Usher"/>
    <property type="match status" value="1"/>
</dbReference>
<dbReference type="GO" id="GO:0009279">
    <property type="term" value="C:cell outer membrane"/>
    <property type="evidence" value="ECO:0007669"/>
    <property type="project" value="UniProtKB-SubCell"/>
</dbReference>
<dbReference type="InterPro" id="IPR025885">
    <property type="entry name" value="PapC_N"/>
</dbReference>
<keyword evidence="4" id="KW-1134">Transmembrane beta strand</keyword>
<dbReference type="Gene3D" id="2.60.40.3110">
    <property type="match status" value="1"/>
</dbReference>
<dbReference type="RefSeq" id="WP_105592416.1">
    <property type="nucleotide sequence ID" value="NZ_PDET01000005.1"/>
</dbReference>
<dbReference type="GO" id="GO:0015473">
    <property type="term" value="F:fimbrial usher porin activity"/>
    <property type="evidence" value="ECO:0007669"/>
    <property type="project" value="InterPro"/>
</dbReference>
<sequence>MASQRNGTNGINTLAQSIQIAIAVASLPLLWSKIATADTFNMSFVHGSENRSSARAVAQGESMPPGTYPFDIYLNLSQVDHKRITFHHVGEKAASLPCLKAGDLLSYAIKLPKTLPEDRCVDLPAVIPGASVTYDAAIQQIDISVPQNMMEQRARGAVPVSLYDEGINALFANYTVNYSKNNYRHKDTDDTEYTFAGLNSGLNVGPLRLRNNSTFDKQSGSSGNWNSIATWAETDIVPWRSRLAAGQASTSNSVFNSFQFRGVQLSSVDEMLPDSLRGYAPVVRGVAATNARVEIRQNGYIIYSANVAPGPFEFNDIFPYSNNGDLSVTVNEADGTHKNFTVAYSSVANMLREGIWNFQFTAGKYHSGNGGYQPELLQGTVALGTKYNLTPYGGVILAEHYRSAAVGVGKNLGELGAVSVDGSISDTDLANGDSKQGQSFRFLYSKSLNQVGTTFQLAGYRYATSGYYDLSDAVRERSNWKNGIYADDYWDPTDVKPGEATHQESKKRTRYSSRYGNKRQRVELSLNQQLWTGASLYANVSHQNYWGDSGSDRTIQVGYNDVYKNISYGAYWQDTHSQYGYSDHSINFIVSIPLGWGNDSNSTTANVSMAHSKQSGNSYNTGISGTLLDDHRMNYAVSTGHTRSSDQNSNLNLGYSSSVANVDGSYSYSRRYQQMGVGVAGGLLLHSGGATLSQPLQNTFMLIEAKDAKGVRLENQPGVAIDRFGYAVVPSANPYRLNYVALRTSDFGPGLDVPVASKQVVPVEKAIVKVAFDTFKGVSLLIHSRLANGDYPAMGASVFNAEGRNSGTVGLNGDVYVSGVKPGETLTVRWGTAADRQCVLPIPESIGNQQVTMGYQDITLECQGR</sequence>
<dbReference type="Gene3D" id="2.60.40.2070">
    <property type="match status" value="1"/>
</dbReference>